<dbReference type="Gene3D" id="1.20.5.710">
    <property type="entry name" value="Single helix bin"/>
    <property type="match status" value="1"/>
</dbReference>
<dbReference type="SUPFAM" id="SSF54736">
    <property type="entry name" value="ClpS-like"/>
    <property type="match status" value="1"/>
</dbReference>
<keyword evidence="3 4" id="KW-0687">Ribonucleoprotein</keyword>
<dbReference type="GO" id="GO:0006412">
    <property type="term" value="P:translation"/>
    <property type="evidence" value="ECO:0007669"/>
    <property type="project" value="UniProtKB-UniRule"/>
</dbReference>
<gene>
    <name evidence="4" type="primary">rplL</name>
    <name evidence="7" type="ORF">A2909_03110</name>
</gene>
<dbReference type="InterPro" id="IPR013823">
    <property type="entry name" value="Ribosomal_bL12_C"/>
</dbReference>
<dbReference type="InterPro" id="IPR014719">
    <property type="entry name" value="Ribosomal_bL12_C/ClpS-like"/>
</dbReference>
<evidence type="ECO:0000313" key="8">
    <source>
        <dbReference type="Proteomes" id="UP000178302"/>
    </source>
</evidence>
<comment type="similarity">
    <text evidence="1 4">Belongs to the bacterial ribosomal protein bL12 family.</text>
</comment>
<dbReference type="Gene3D" id="3.30.1390.10">
    <property type="match status" value="1"/>
</dbReference>
<comment type="subunit">
    <text evidence="4">Homodimer. Part of the ribosomal stalk of the 50S ribosomal subunit. Forms a multimeric L10(L12)X complex, where L10 forms an elongated spine to which 2 to 4 L12 dimers bind in a sequential fashion. Binds GTP-bound translation factors.</text>
</comment>
<dbReference type="InterPro" id="IPR000206">
    <property type="entry name" value="Ribosomal_bL12"/>
</dbReference>
<evidence type="ECO:0000256" key="3">
    <source>
        <dbReference type="ARBA" id="ARBA00023274"/>
    </source>
</evidence>
<comment type="caution">
    <text evidence="7">The sequence shown here is derived from an EMBL/GenBank/DDBJ whole genome shotgun (WGS) entry which is preliminary data.</text>
</comment>
<dbReference type="NCBIfam" id="TIGR00855">
    <property type="entry name" value="L12"/>
    <property type="match status" value="1"/>
</dbReference>
<dbReference type="GO" id="GO:0003729">
    <property type="term" value="F:mRNA binding"/>
    <property type="evidence" value="ECO:0007669"/>
    <property type="project" value="TreeGrafter"/>
</dbReference>
<dbReference type="EMBL" id="MHQZ01000018">
    <property type="protein sequence ID" value="OHA14069.1"/>
    <property type="molecule type" value="Genomic_DNA"/>
</dbReference>
<dbReference type="GO" id="GO:0022625">
    <property type="term" value="C:cytosolic large ribosomal subunit"/>
    <property type="evidence" value="ECO:0007669"/>
    <property type="project" value="TreeGrafter"/>
</dbReference>
<feature type="domain" description="Large ribosomal subunit protein bL12 oligomerization" evidence="6">
    <location>
        <begin position="1"/>
        <end position="38"/>
    </location>
</feature>
<proteinExistence type="inferred from homology"/>
<dbReference type="PANTHER" id="PTHR45987:SF4">
    <property type="entry name" value="LARGE RIBOSOMAL SUBUNIT PROTEIN BL12M"/>
    <property type="match status" value="1"/>
</dbReference>
<comment type="function">
    <text evidence="4">Forms part of the ribosomal stalk which helps the ribosome interact with GTP-bound translation factors. Is thus essential for accurate translation.</text>
</comment>
<keyword evidence="2 4" id="KW-0689">Ribosomal protein</keyword>
<protein>
    <recommendedName>
        <fullName evidence="4">Large ribosomal subunit protein bL12</fullName>
    </recommendedName>
</protein>
<evidence type="ECO:0000259" key="5">
    <source>
        <dbReference type="Pfam" id="PF00542"/>
    </source>
</evidence>
<sequence length="114" mass="11807">MSVLDLSELVGILEKKFGVSASMPVMVAGGAPAAAGEAGAQGEEKSAFNVELKSAGEQKIQVIKAIKDIVGLGLKEAKDFVDAAPKVVKEGISKKDAEELKKKLEEAGAVVEIK</sequence>
<dbReference type="CDD" id="cd00387">
    <property type="entry name" value="Ribosomal_L7_L12"/>
    <property type="match status" value="1"/>
</dbReference>
<dbReference type="HAMAP" id="MF_00368">
    <property type="entry name" value="Ribosomal_bL12"/>
    <property type="match status" value="1"/>
</dbReference>
<dbReference type="PANTHER" id="PTHR45987">
    <property type="entry name" value="39S RIBOSOMAL PROTEIN L12"/>
    <property type="match status" value="1"/>
</dbReference>
<dbReference type="SUPFAM" id="SSF48300">
    <property type="entry name" value="Ribosomal protein L7/12, oligomerisation (N-terminal) domain"/>
    <property type="match status" value="1"/>
</dbReference>
<dbReference type="Pfam" id="PF00542">
    <property type="entry name" value="Ribosomal_L12"/>
    <property type="match status" value="1"/>
</dbReference>
<accession>A0A1G2LT95</accession>
<evidence type="ECO:0000313" key="7">
    <source>
        <dbReference type="EMBL" id="OHA14069.1"/>
    </source>
</evidence>
<evidence type="ECO:0000256" key="1">
    <source>
        <dbReference type="ARBA" id="ARBA00007197"/>
    </source>
</evidence>
<evidence type="ECO:0000256" key="2">
    <source>
        <dbReference type="ARBA" id="ARBA00022980"/>
    </source>
</evidence>
<name>A0A1G2LT95_9BACT</name>
<dbReference type="GO" id="GO:0003735">
    <property type="term" value="F:structural constituent of ribosome"/>
    <property type="evidence" value="ECO:0007669"/>
    <property type="project" value="InterPro"/>
</dbReference>
<dbReference type="Proteomes" id="UP000178302">
    <property type="component" value="Unassembled WGS sequence"/>
</dbReference>
<organism evidence="7 8">
    <name type="scientific">Candidatus Tagabacteria bacterium RIFCSPLOWO2_01_FULL_39_11</name>
    <dbReference type="NCBI Taxonomy" id="1802295"/>
    <lineage>
        <taxon>Bacteria</taxon>
        <taxon>Candidatus Tagaibacteriota</taxon>
    </lineage>
</organism>
<dbReference type="InterPro" id="IPR008932">
    <property type="entry name" value="Ribosomal_bL12_oligo"/>
</dbReference>
<evidence type="ECO:0000259" key="6">
    <source>
        <dbReference type="Pfam" id="PF16320"/>
    </source>
</evidence>
<reference evidence="7 8" key="1">
    <citation type="journal article" date="2016" name="Nat. Commun.">
        <title>Thousands of microbial genomes shed light on interconnected biogeochemical processes in an aquifer system.</title>
        <authorList>
            <person name="Anantharaman K."/>
            <person name="Brown C.T."/>
            <person name="Hug L.A."/>
            <person name="Sharon I."/>
            <person name="Castelle C.J."/>
            <person name="Probst A.J."/>
            <person name="Thomas B.C."/>
            <person name="Singh A."/>
            <person name="Wilkins M.J."/>
            <person name="Karaoz U."/>
            <person name="Brodie E.L."/>
            <person name="Williams K.H."/>
            <person name="Hubbard S.S."/>
            <person name="Banfield J.F."/>
        </authorList>
    </citation>
    <scope>NUCLEOTIDE SEQUENCE [LARGE SCALE GENOMIC DNA]</scope>
</reference>
<dbReference type="AlphaFoldDB" id="A0A1G2LT95"/>
<dbReference type="Pfam" id="PF16320">
    <property type="entry name" value="Ribosomal_L12_N"/>
    <property type="match status" value="1"/>
</dbReference>
<dbReference type="FunFam" id="3.30.1390.10:FF:000001">
    <property type="entry name" value="50S ribosomal protein L7/L12"/>
    <property type="match status" value="1"/>
</dbReference>
<feature type="domain" description="Large ribosomal subunit protein bL12 C-terminal" evidence="5">
    <location>
        <begin position="48"/>
        <end position="114"/>
    </location>
</feature>
<evidence type="ECO:0000256" key="4">
    <source>
        <dbReference type="HAMAP-Rule" id="MF_00368"/>
    </source>
</evidence>
<dbReference type="InterPro" id="IPR036235">
    <property type="entry name" value="Ribosomal_bL12_oligo_N_sf"/>
</dbReference>